<evidence type="ECO:0000313" key="5">
    <source>
        <dbReference type="EMBL" id="TWH64680.1"/>
    </source>
</evidence>
<feature type="chain" id="PRO_5021951314" evidence="4">
    <location>
        <begin position="28"/>
        <end position="415"/>
    </location>
</feature>
<dbReference type="PANTHER" id="PTHR34596:SF2">
    <property type="entry name" value="CHITOPORIN"/>
    <property type="match status" value="1"/>
</dbReference>
<reference evidence="5 6" key="1">
    <citation type="submission" date="2019-07" db="EMBL/GenBank/DDBJ databases">
        <title>Genomic Encyclopedia of Type Strains, Phase I: the one thousand microbial genomes (KMG-I) project.</title>
        <authorList>
            <person name="Kyrpides N."/>
        </authorList>
    </citation>
    <scope>NUCLEOTIDE SEQUENCE [LARGE SCALE GENOMIC DNA]</scope>
    <source>
        <strain evidence="5 6">DSM 375</strain>
    </source>
</reference>
<keyword evidence="2" id="KW-0813">Transport</keyword>
<dbReference type="GO" id="GO:0016020">
    <property type="term" value="C:membrane"/>
    <property type="evidence" value="ECO:0007669"/>
    <property type="project" value="InterPro"/>
</dbReference>
<comment type="similarity">
    <text evidence="1">Belongs to the outer membrane porin (Opr) (TC 1.B.25) family.</text>
</comment>
<dbReference type="GO" id="GO:0015288">
    <property type="term" value="F:porin activity"/>
    <property type="evidence" value="ECO:0007669"/>
    <property type="project" value="TreeGrafter"/>
</dbReference>
<gene>
    <name evidence="5" type="ORF">LX59_02025</name>
</gene>
<evidence type="ECO:0000313" key="6">
    <source>
        <dbReference type="Proteomes" id="UP000319627"/>
    </source>
</evidence>
<accession>A0A562I0Y6</accession>
<dbReference type="EMBL" id="VLKG01000007">
    <property type="protein sequence ID" value="TWH64680.1"/>
    <property type="molecule type" value="Genomic_DNA"/>
</dbReference>
<dbReference type="InterPro" id="IPR005318">
    <property type="entry name" value="OM_porin_bac"/>
</dbReference>
<keyword evidence="3 4" id="KW-0732">Signal</keyword>
<dbReference type="Gene3D" id="2.40.160.10">
    <property type="entry name" value="Porin"/>
    <property type="match status" value="1"/>
</dbReference>
<evidence type="ECO:0000256" key="1">
    <source>
        <dbReference type="ARBA" id="ARBA00009075"/>
    </source>
</evidence>
<feature type="signal peptide" evidence="4">
    <location>
        <begin position="1"/>
        <end position="27"/>
    </location>
</feature>
<protein>
    <submittedName>
        <fullName evidence="5">Outer membrane OprD family porin</fullName>
    </submittedName>
</protein>
<keyword evidence="6" id="KW-1185">Reference proteome</keyword>
<dbReference type="Proteomes" id="UP000319627">
    <property type="component" value="Unassembled WGS sequence"/>
</dbReference>
<evidence type="ECO:0000256" key="2">
    <source>
        <dbReference type="ARBA" id="ARBA00022448"/>
    </source>
</evidence>
<comment type="caution">
    <text evidence="5">The sequence shown here is derived from an EMBL/GenBank/DDBJ whole genome shotgun (WGS) entry which is preliminary data.</text>
</comment>
<dbReference type="AlphaFoldDB" id="A0A562I0Y6"/>
<evidence type="ECO:0000256" key="3">
    <source>
        <dbReference type="ARBA" id="ARBA00022729"/>
    </source>
</evidence>
<sequence length="415" mass="46647">MYMSNKLARGVLLSALSGLLVIQNSHADFISDSKATLMIRNYYYNRDFRQDNAAQSHADEWAQGFWLKYESGFTEGPVGFGLDATAMWGIRLDSSPGRAGTGLLPVHNNGDVPNEYGKAGLTGKLRFAKTTLRYGTLFPMMPTLTPNQTRLFPQYFKGYSAVSQDIENLTINAGRLTDNIQRNSTAAKEITMTNKGMKGGTPTDQFDYAGFKYQWSKGLSLGYDYANLDNNYHQHYFTLNHSLPLAEGHTLVSDLRYARSSDDGDSNVDNKAINGMLIYKYKTHSFALAYQKMIGDTGFAYLTGSDPYLTNFAQVNDFANPGEKSWQARYTYDFAAVGIPGLTLMTRYISGTDIRRTDGSKGEEWERDLYIDYAFQSGPLKNLVLQWRNAMLRNDGKGNDLDENRFIITYNLPLL</sequence>
<dbReference type="InterPro" id="IPR023614">
    <property type="entry name" value="Porin_dom_sf"/>
</dbReference>
<proteinExistence type="inferred from homology"/>
<dbReference type="PANTHER" id="PTHR34596">
    <property type="entry name" value="CHITOPORIN"/>
    <property type="match status" value="1"/>
</dbReference>
<name>A0A562I0Y6_9GAMM</name>
<evidence type="ECO:0000256" key="4">
    <source>
        <dbReference type="SAM" id="SignalP"/>
    </source>
</evidence>
<dbReference type="Pfam" id="PF03573">
    <property type="entry name" value="OprD"/>
    <property type="match status" value="1"/>
</dbReference>
<organism evidence="5 6">
    <name type="scientific">Azomonas agilis</name>
    <dbReference type="NCBI Taxonomy" id="116849"/>
    <lineage>
        <taxon>Bacteria</taxon>
        <taxon>Pseudomonadati</taxon>
        <taxon>Pseudomonadota</taxon>
        <taxon>Gammaproteobacteria</taxon>
        <taxon>Pseudomonadales</taxon>
        <taxon>Pseudomonadaceae</taxon>
        <taxon>Azomonas</taxon>
    </lineage>
</organism>